<protein>
    <submittedName>
        <fullName evidence="2">Uridylyltransferase</fullName>
    </submittedName>
</protein>
<gene>
    <name evidence="2" type="ORF">NCTC11872_00167</name>
</gene>
<dbReference type="PANTHER" id="PTHR47320:SF1">
    <property type="entry name" value="BIFUNCTIONAL URIDYLYLTRANSFERASE_URIDYLYL-REMOVING ENZYME"/>
    <property type="match status" value="1"/>
</dbReference>
<dbReference type="Proteomes" id="UP000249936">
    <property type="component" value="Unassembled WGS sequence"/>
</dbReference>
<sequence>MNLLNSKFSQGMKELLDYSEKSAENRKLAQQILTQDYSDITSISIEKLWTRCPEDYFVRNTPKQIAWHTSLLVDFVEALLVKISNRFSLGGTEVFIYCQDQPPLI</sequence>
<keyword evidence="2" id="KW-0548">Nucleotidyltransferase</keyword>
<evidence type="ECO:0000313" key="3">
    <source>
        <dbReference type="Proteomes" id="UP000249936"/>
    </source>
</evidence>
<dbReference type="EMBL" id="UASK01000002">
    <property type="protein sequence ID" value="SPX40592.1"/>
    <property type="molecule type" value="Genomic_DNA"/>
</dbReference>
<evidence type="ECO:0000313" key="2">
    <source>
        <dbReference type="EMBL" id="SPX40592.1"/>
    </source>
</evidence>
<reference evidence="2 3" key="1">
    <citation type="submission" date="2018-06" db="EMBL/GenBank/DDBJ databases">
        <authorList>
            <consortium name="Pathogen Informatics"/>
            <person name="Doyle S."/>
        </authorList>
    </citation>
    <scope>NUCLEOTIDE SEQUENCE [LARGE SCALE GENOMIC DNA]</scope>
    <source>
        <strain evidence="2 3">NCTC11872</strain>
    </source>
</reference>
<keyword evidence="1" id="KW-0378">Hydrolase</keyword>
<dbReference type="PANTHER" id="PTHR47320">
    <property type="entry name" value="BIFUNCTIONAL URIDYLYLTRANSFERASE/URIDYLYL-REMOVING ENZYME"/>
    <property type="match status" value="1"/>
</dbReference>
<organism evidence="2 3">
    <name type="scientific">Haemophilus influenzae</name>
    <dbReference type="NCBI Taxonomy" id="727"/>
    <lineage>
        <taxon>Bacteria</taxon>
        <taxon>Pseudomonadati</taxon>
        <taxon>Pseudomonadota</taxon>
        <taxon>Gammaproteobacteria</taxon>
        <taxon>Pasteurellales</taxon>
        <taxon>Pasteurellaceae</taxon>
        <taxon>Haemophilus</taxon>
    </lineage>
</organism>
<proteinExistence type="predicted"/>
<accession>A0A2X1QK21</accession>
<name>A0A2X1QK21_HAEIF</name>
<dbReference type="InterPro" id="IPR010043">
    <property type="entry name" value="UTase/UR"/>
</dbReference>
<dbReference type="GO" id="GO:0016787">
    <property type="term" value="F:hydrolase activity"/>
    <property type="evidence" value="ECO:0007669"/>
    <property type="project" value="UniProtKB-KW"/>
</dbReference>
<dbReference type="AlphaFoldDB" id="A0A2X1QK21"/>
<dbReference type="GO" id="GO:0008773">
    <property type="term" value="F:[protein-PII] uridylyltransferase activity"/>
    <property type="evidence" value="ECO:0007669"/>
    <property type="project" value="InterPro"/>
</dbReference>
<evidence type="ECO:0000256" key="1">
    <source>
        <dbReference type="ARBA" id="ARBA00022801"/>
    </source>
</evidence>
<keyword evidence="2" id="KW-0808">Transferase</keyword>